<keyword evidence="1" id="KW-0472">Membrane</keyword>
<comment type="caution">
    <text evidence="3">The sequence shown here is derived from an EMBL/GenBank/DDBJ whole genome shotgun (WGS) entry which is preliminary data.</text>
</comment>
<evidence type="ECO:0000313" key="4">
    <source>
        <dbReference type="Proteomes" id="UP001430804"/>
    </source>
</evidence>
<dbReference type="InterPro" id="IPR000326">
    <property type="entry name" value="PAP2/HPO"/>
</dbReference>
<protein>
    <submittedName>
        <fullName evidence="3">Phosphatase PAP2 family protein</fullName>
    </submittedName>
</protein>
<sequence length="237" mass="25828">MNQHARTWSRRPNSTERIVAAGTVISFSLFVLLTIGVFYDVGQSLDRSILLFFRSLDDTADALGPAWIEESAAELTALGGYTILSVVVFISVVTLMLARKMTAALFLISAVVTGSLVSTLAKRVFDRARPDLVNHMDVTFTSSFPSAHAMVGALTWLTLAAVAVRFVSRPALRVFILVGAVTIALMVGITRVYLGVHWPTDVLAGWLFGAAWAGMCWMAANMIGRTFRRRNELGQTS</sequence>
<accession>A0ABS6WR39</accession>
<dbReference type="Pfam" id="PF01569">
    <property type="entry name" value="PAP2"/>
    <property type="match status" value="1"/>
</dbReference>
<feature type="transmembrane region" description="Helical" evidence="1">
    <location>
        <begin position="145"/>
        <end position="167"/>
    </location>
</feature>
<gene>
    <name evidence="3" type="ORF">KY465_13220</name>
</gene>
<dbReference type="Proteomes" id="UP001430804">
    <property type="component" value="Unassembled WGS sequence"/>
</dbReference>
<keyword evidence="1" id="KW-0812">Transmembrane</keyword>
<dbReference type="RefSeq" id="WP_219202157.1">
    <property type="nucleotide sequence ID" value="NZ_JAHWQX010000003.1"/>
</dbReference>
<keyword evidence="1" id="KW-1133">Transmembrane helix</keyword>
<feature type="domain" description="Phosphatidic acid phosphatase type 2/haloperoxidase" evidence="2">
    <location>
        <begin position="103"/>
        <end position="217"/>
    </location>
</feature>
<keyword evidence="4" id="KW-1185">Reference proteome</keyword>
<dbReference type="PANTHER" id="PTHR14969:SF13">
    <property type="entry name" value="AT30094P"/>
    <property type="match status" value="1"/>
</dbReference>
<evidence type="ECO:0000313" key="3">
    <source>
        <dbReference type="EMBL" id="MBW3098240.1"/>
    </source>
</evidence>
<evidence type="ECO:0000256" key="1">
    <source>
        <dbReference type="SAM" id="Phobius"/>
    </source>
</evidence>
<feature type="transmembrane region" description="Helical" evidence="1">
    <location>
        <begin position="174"/>
        <end position="196"/>
    </location>
</feature>
<dbReference type="PANTHER" id="PTHR14969">
    <property type="entry name" value="SPHINGOSINE-1-PHOSPHATE PHOSPHOHYDROLASE"/>
    <property type="match status" value="1"/>
</dbReference>
<feature type="transmembrane region" description="Helical" evidence="1">
    <location>
        <begin position="18"/>
        <end position="39"/>
    </location>
</feature>
<name>A0ABS6WR39_9HYPH</name>
<dbReference type="EMBL" id="JAHWQX010000003">
    <property type="protein sequence ID" value="MBW3098240.1"/>
    <property type="molecule type" value="Genomic_DNA"/>
</dbReference>
<evidence type="ECO:0000259" key="2">
    <source>
        <dbReference type="SMART" id="SM00014"/>
    </source>
</evidence>
<dbReference type="CDD" id="cd03392">
    <property type="entry name" value="PAP2_like_2"/>
    <property type="match status" value="1"/>
</dbReference>
<dbReference type="SMART" id="SM00014">
    <property type="entry name" value="acidPPc"/>
    <property type="match status" value="1"/>
</dbReference>
<reference evidence="3" key="1">
    <citation type="submission" date="2021-07" db="EMBL/GenBank/DDBJ databases">
        <title>Pseudohoeflea marina sp. nov. a polyhydroxyalcanoate-producing bacterium.</title>
        <authorList>
            <person name="Zheng W."/>
            <person name="Yu S."/>
            <person name="Huang Y."/>
        </authorList>
    </citation>
    <scope>NUCLEOTIDE SEQUENCE</scope>
    <source>
        <strain evidence="3">DP4N28-3</strain>
    </source>
</reference>
<feature type="transmembrane region" description="Helical" evidence="1">
    <location>
        <begin position="105"/>
        <end position="125"/>
    </location>
</feature>
<proteinExistence type="predicted"/>
<feature type="transmembrane region" description="Helical" evidence="1">
    <location>
        <begin position="202"/>
        <end position="220"/>
    </location>
</feature>
<organism evidence="3 4">
    <name type="scientific">Pseudohoeflea coraliihabitans</name>
    <dbReference type="NCBI Taxonomy" id="2860393"/>
    <lineage>
        <taxon>Bacteria</taxon>
        <taxon>Pseudomonadati</taxon>
        <taxon>Pseudomonadota</taxon>
        <taxon>Alphaproteobacteria</taxon>
        <taxon>Hyphomicrobiales</taxon>
        <taxon>Rhizobiaceae</taxon>
        <taxon>Pseudohoeflea</taxon>
    </lineage>
</organism>
<feature type="transmembrane region" description="Helical" evidence="1">
    <location>
        <begin position="78"/>
        <end position="98"/>
    </location>
</feature>